<proteinExistence type="inferred from homology"/>
<feature type="transmembrane region" description="Helical" evidence="8">
    <location>
        <begin position="170"/>
        <end position="188"/>
    </location>
</feature>
<evidence type="ECO:0000256" key="5">
    <source>
        <dbReference type="ARBA" id="ARBA00023136"/>
    </source>
</evidence>
<keyword evidence="5 8" id="KW-0472">Membrane</keyword>
<feature type="compositionally biased region" description="Basic and acidic residues" evidence="7">
    <location>
        <begin position="35"/>
        <end position="47"/>
    </location>
</feature>
<dbReference type="AlphaFoldDB" id="A0A3Q1BDR5"/>
<feature type="transmembrane region" description="Helical" evidence="8">
    <location>
        <begin position="195"/>
        <end position="216"/>
    </location>
</feature>
<keyword evidence="2 8" id="KW-0812">Transmembrane</keyword>
<evidence type="ECO:0000256" key="7">
    <source>
        <dbReference type="SAM" id="MobiDB-lite"/>
    </source>
</evidence>
<reference evidence="10" key="3">
    <citation type="submission" date="2025-09" db="UniProtKB">
        <authorList>
            <consortium name="Ensembl"/>
        </authorList>
    </citation>
    <scope>IDENTIFICATION</scope>
</reference>
<evidence type="ECO:0000259" key="9">
    <source>
        <dbReference type="Pfam" id="PF09335"/>
    </source>
</evidence>
<accession>A0A3Q1BDR5</accession>
<keyword evidence="4 8" id="KW-1133">Transmembrane helix</keyword>
<dbReference type="GeneTree" id="ENSGT00940000163412"/>
<dbReference type="InterPro" id="IPR045014">
    <property type="entry name" value="TM41A/B"/>
</dbReference>
<evidence type="ECO:0000313" key="11">
    <source>
        <dbReference type="Proteomes" id="UP001501940"/>
    </source>
</evidence>
<keyword evidence="3" id="KW-0732">Signal</keyword>
<dbReference type="InterPro" id="IPR032816">
    <property type="entry name" value="VTT_dom"/>
</dbReference>
<dbReference type="GO" id="GO:0016020">
    <property type="term" value="C:membrane"/>
    <property type="evidence" value="ECO:0007669"/>
    <property type="project" value="UniProtKB-SubCell"/>
</dbReference>
<organism evidence="10 11">
    <name type="scientific">Amphiprion ocellaris</name>
    <name type="common">Clown anemonefish</name>
    <dbReference type="NCBI Taxonomy" id="80972"/>
    <lineage>
        <taxon>Eukaryota</taxon>
        <taxon>Metazoa</taxon>
        <taxon>Chordata</taxon>
        <taxon>Craniata</taxon>
        <taxon>Vertebrata</taxon>
        <taxon>Euteleostomi</taxon>
        <taxon>Actinopterygii</taxon>
        <taxon>Neopterygii</taxon>
        <taxon>Teleostei</taxon>
        <taxon>Neoteleostei</taxon>
        <taxon>Acanthomorphata</taxon>
        <taxon>Ovalentaria</taxon>
        <taxon>Pomacentridae</taxon>
        <taxon>Amphiprion</taxon>
    </lineage>
</organism>
<dbReference type="PANTHER" id="PTHR43220:SF21">
    <property type="entry name" value="TRANSMEMBRANE PROTEIN 41A"/>
    <property type="match status" value="1"/>
</dbReference>
<feature type="transmembrane region" description="Helical" evidence="8">
    <location>
        <begin position="6"/>
        <end position="25"/>
    </location>
</feature>
<feature type="region of interest" description="Disordered" evidence="7">
    <location>
        <begin position="29"/>
        <end position="59"/>
    </location>
</feature>
<dbReference type="RefSeq" id="XP_023154696.2">
    <property type="nucleotide sequence ID" value="XM_023298928.3"/>
</dbReference>
<dbReference type="STRING" id="80972.ENSAOCP00000012432"/>
<evidence type="ECO:0000256" key="3">
    <source>
        <dbReference type="ARBA" id="ARBA00022729"/>
    </source>
</evidence>
<dbReference type="Ensembl" id="ENSAOCT00000030631.2">
    <property type="protein sequence ID" value="ENSAOCP00000012432.2"/>
    <property type="gene ID" value="ENSAOCG00000016901.2"/>
</dbReference>
<keyword evidence="11" id="KW-1185">Reference proteome</keyword>
<evidence type="ECO:0000256" key="2">
    <source>
        <dbReference type="ARBA" id="ARBA00022692"/>
    </source>
</evidence>
<comment type="similarity">
    <text evidence="6">Belongs to the TMEM41 family.</text>
</comment>
<name>A0A3Q1BDR5_AMPOC</name>
<dbReference type="OMA" id="DNRDCLF"/>
<evidence type="ECO:0000256" key="8">
    <source>
        <dbReference type="SAM" id="Phobius"/>
    </source>
</evidence>
<evidence type="ECO:0000256" key="1">
    <source>
        <dbReference type="ARBA" id="ARBA00004141"/>
    </source>
</evidence>
<feature type="transmembrane region" description="Helical" evidence="8">
    <location>
        <begin position="122"/>
        <end position="143"/>
    </location>
</feature>
<dbReference type="Pfam" id="PF09335">
    <property type="entry name" value="VTT_dom"/>
    <property type="match status" value="1"/>
</dbReference>
<sequence>MRSLVGLVVVVTAASLYLYSLSLYLPAGPRRRPPRSAETEHVDKTESEQTDTSEEPSSLKFPSDLEELRELAELLQFYKTEHTGYVLLLFCSAYLYKQSFAIPGSSFLNILAGAIFGPYEGLLLACVLTTVGSTMCYLLSQAFGKRYIVNLFPDKVSMLQRKVEENQDCLFFFLLFLRFFPMTPNWFLNMSAPIVNIPITFFFCSVFIGLLPYNFICVQTGVMLSEVSSLDDLFSWERLLQLLAIACMALMPGALIRRFSQKRLKLDVQAQNGLIADKKVQ</sequence>
<dbReference type="Proteomes" id="UP001501940">
    <property type="component" value="Chromosome 11"/>
</dbReference>
<dbReference type="KEGG" id="aoce:111588504"/>
<dbReference type="CTD" id="553803"/>
<feature type="transmembrane region" description="Helical" evidence="8">
    <location>
        <begin position="236"/>
        <end position="256"/>
    </location>
</feature>
<evidence type="ECO:0000256" key="6">
    <source>
        <dbReference type="ARBA" id="ARBA00025797"/>
    </source>
</evidence>
<comment type="subcellular location">
    <subcellularLocation>
        <location evidence="1">Membrane</location>
        <topology evidence="1">Multi-pass membrane protein</topology>
    </subcellularLocation>
</comment>
<dbReference type="PANTHER" id="PTHR43220">
    <property type="match status" value="1"/>
</dbReference>
<reference evidence="10" key="2">
    <citation type="submission" date="2025-08" db="UniProtKB">
        <authorList>
            <consortium name="Ensembl"/>
        </authorList>
    </citation>
    <scope>IDENTIFICATION</scope>
</reference>
<feature type="domain" description="VTT" evidence="9">
    <location>
        <begin position="102"/>
        <end position="221"/>
    </location>
</feature>
<dbReference type="GeneID" id="111588504"/>
<evidence type="ECO:0000256" key="4">
    <source>
        <dbReference type="ARBA" id="ARBA00022989"/>
    </source>
</evidence>
<protein>
    <recommendedName>
        <fullName evidence="9">VTT domain-containing protein</fullName>
    </recommendedName>
</protein>
<reference evidence="10 11" key="1">
    <citation type="submission" date="2022-01" db="EMBL/GenBank/DDBJ databases">
        <title>A chromosome-scale genome assembly of the false clownfish, Amphiprion ocellaris.</title>
        <authorList>
            <person name="Ryu T."/>
        </authorList>
    </citation>
    <scope>NUCLEOTIDE SEQUENCE [LARGE SCALE GENOMIC DNA]</scope>
</reference>
<evidence type="ECO:0000313" key="10">
    <source>
        <dbReference type="Ensembl" id="ENSAOCP00000012432.2"/>
    </source>
</evidence>